<dbReference type="OrthoDB" id="1889525at2759"/>
<organism evidence="16 17">
    <name type="scientific">Colocasia esculenta</name>
    <name type="common">Wild taro</name>
    <name type="synonym">Arum esculentum</name>
    <dbReference type="NCBI Taxonomy" id="4460"/>
    <lineage>
        <taxon>Eukaryota</taxon>
        <taxon>Viridiplantae</taxon>
        <taxon>Streptophyta</taxon>
        <taxon>Embryophyta</taxon>
        <taxon>Tracheophyta</taxon>
        <taxon>Spermatophyta</taxon>
        <taxon>Magnoliopsida</taxon>
        <taxon>Liliopsida</taxon>
        <taxon>Araceae</taxon>
        <taxon>Aroideae</taxon>
        <taxon>Colocasieae</taxon>
        <taxon>Colocasia</taxon>
    </lineage>
</organism>
<dbReference type="InterPro" id="IPR050794">
    <property type="entry name" value="CPA2_transporter"/>
</dbReference>
<accession>A0A843X4L9</accession>
<dbReference type="InterPro" id="IPR057290">
    <property type="entry name" value="CHX17_C"/>
</dbReference>
<evidence type="ECO:0000256" key="7">
    <source>
        <dbReference type="ARBA" id="ARBA00022958"/>
    </source>
</evidence>
<dbReference type="InterPro" id="IPR057291">
    <property type="entry name" value="CHX17_2nd"/>
</dbReference>
<feature type="transmembrane region" description="Helical" evidence="12">
    <location>
        <begin position="129"/>
        <end position="151"/>
    </location>
</feature>
<feature type="domain" description="Cation/H(+) antiporter central" evidence="14">
    <location>
        <begin position="486"/>
        <end position="625"/>
    </location>
</feature>
<dbReference type="Pfam" id="PF23256">
    <property type="entry name" value="CHX17_2nd"/>
    <property type="match status" value="1"/>
</dbReference>
<evidence type="ECO:0000256" key="3">
    <source>
        <dbReference type="ARBA" id="ARBA00004141"/>
    </source>
</evidence>
<evidence type="ECO:0000259" key="13">
    <source>
        <dbReference type="Pfam" id="PF00999"/>
    </source>
</evidence>
<evidence type="ECO:0000256" key="11">
    <source>
        <dbReference type="ARBA" id="ARBA00038341"/>
    </source>
</evidence>
<reference evidence="16" key="1">
    <citation type="submission" date="2017-07" db="EMBL/GenBank/DDBJ databases">
        <title>Taro Niue Genome Assembly and Annotation.</title>
        <authorList>
            <person name="Atibalentja N."/>
            <person name="Keating K."/>
            <person name="Fields C.J."/>
        </authorList>
    </citation>
    <scope>NUCLEOTIDE SEQUENCE</scope>
    <source>
        <strain evidence="16">Niue_2</strain>
        <tissue evidence="16">Leaf</tissue>
    </source>
</reference>
<comment type="function">
    <text evidence="1">May function as sodium-coupled metabolite transporter across the chloroplast envelope.</text>
</comment>
<evidence type="ECO:0000256" key="4">
    <source>
        <dbReference type="ARBA" id="ARBA00022448"/>
    </source>
</evidence>
<dbReference type="GO" id="GO:0009941">
    <property type="term" value="C:chloroplast envelope"/>
    <property type="evidence" value="ECO:0007669"/>
    <property type="project" value="UniProtKB-SubCell"/>
</dbReference>
<feature type="transmembrane region" description="Helical" evidence="12">
    <location>
        <begin position="410"/>
        <end position="433"/>
    </location>
</feature>
<evidence type="ECO:0008006" key="18">
    <source>
        <dbReference type="Google" id="ProtNLM"/>
    </source>
</evidence>
<keyword evidence="17" id="KW-1185">Reference proteome</keyword>
<feature type="transmembrane region" description="Helical" evidence="12">
    <location>
        <begin position="35"/>
        <end position="56"/>
    </location>
</feature>
<evidence type="ECO:0000259" key="14">
    <source>
        <dbReference type="Pfam" id="PF23256"/>
    </source>
</evidence>
<keyword evidence="9" id="KW-0406">Ion transport</keyword>
<feature type="transmembrane region" description="Helical" evidence="12">
    <location>
        <begin position="350"/>
        <end position="373"/>
    </location>
</feature>
<dbReference type="Gene3D" id="1.20.1530.20">
    <property type="match status" value="1"/>
</dbReference>
<evidence type="ECO:0000313" key="16">
    <source>
        <dbReference type="EMBL" id="MQM13881.1"/>
    </source>
</evidence>
<dbReference type="Pfam" id="PF23259">
    <property type="entry name" value="CHX17_C"/>
    <property type="match status" value="1"/>
</dbReference>
<feature type="transmembrane region" description="Helical" evidence="12">
    <location>
        <begin position="98"/>
        <end position="117"/>
    </location>
</feature>
<dbReference type="InterPro" id="IPR038770">
    <property type="entry name" value="Na+/solute_symporter_sf"/>
</dbReference>
<gene>
    <name evidence="16" type="ORF">Taro_046813</name>
</gene>
<feature type="transmembrane region" description="Helical" evidence="12">
    <location>
        <begin position="318"/>
        <end position="338"/>
    </location>
</feature>
<dbReference type="GO" id="GO:0016020">
    <property type="term" value="C:membrane"/>
    <property type="evidence" value="ECO:0007669"/>
    <property type="project" value="UniProtKB-SubCell"/>
</dbReference>
<feature type="transmembrane region" description="Helical" evidence="12">
    <location>
        <begin position="269"/>
        <end position="298"/>
    </location>
</feature>
<evidence type="ECO:0000259" key="15">
    <source>
        <dbReference type="Pfam" id="PF23259"/>
    </source>
</evidence>
<evidence type="ECO:0000256" key="12">
    <source>
        <dbReference type="SAM" id="Phobius"/>
    </source>
</evidence>
<dbReference type="GO" id="GO:0012505">
    <property type="term" value="C:endomembrane system"/>
    <property type="evidence" value="ECO:0007669"/>
    <property type="project" value="TreeGrafter"/>
</dbReference>
<keyword evidence="10 12" id="KW-0472">Membrane</keyword>
<dbReference type="GO" id="GO:0015297">
    <property type="term" value="F:antiporter activity"/>
    <property type="evidence" value="ECO:0007669"/>
    <property type="project" value="InterPro"/>
</dbReference>
<name>A0A843X4L9_COLES</name>
<keyword evidence="8 12" id="KW-1133">Transmembrane helix</keyword>
<protein>
    <recommendedName>
        <fullName evidence="18">Cation/H+ exchanger domain-containing protein</fullName>
    </recommendedName>
</protein>
<keyword evidence="7" id="KW-0630">Potassium</keyword>
<keyword evidence="4" id="KW-0813">Transport</keyword>
<dbReference type="Gene3D" id="3.40.50.12370">
    <property type="match status" value="1"/>
</dbReference>
<evidence type="ECO:0000256" key="8">
    <source>
        <dbReference type="ARBA" id="ARBA00022989"/>
    </source>
</evidence>
<evidence type="ECO:0000256" key="10">
    <source>
        <dbReference type="ARBA" id="ARBA00023136"/>
    </source>
</evidence>
<dbReference type="InterPro" id="IPR006153">
    <property type="entry name" value="Cation/H_exchanger_TM"/>
</dbReference>
<keyword evidence="5" id="KW-0633">Potassium transport</keyword>
<dbReference type="AlphaFoldDB" id="A0A843X4L9"/>
<feature type="transmembrane region" description="Helical" evidence="12">
    <location>
        <begin position="196"/>
        <end position="215"/>
    </location>
</feature>
<dbReference type="Pfam" id="PF00999">
    <property type="entry name" value="Na_H_Exchanger"/>
    <property type="match status" value="1"/>
</dbReference>
<proteinExistence type="inferred from homology"/>
<evidence type="ECO:0000256" key="9">
    <source>
        <dbReference type="ARBA" id="ARBA00023065"/>
    </source>
</evidence>
<dbReference type="GO" id="GO:0006885">
    <property type="term" value="P:regulation of pH"/>
    <property type="evidence" value="ECO:0007669"/>
    <property type="project" value="TreeGrafter"/>
</dbReference>
<evidence type="ECO:0000256" key="2">
    <source>
        <dbReference type="ARBA" id="ARBA00004119"/>
    </source>
</evidence>
<evidence type="ECO:0000256" key="5">
    <source>
        <dbReference type="ARBA" id="ARBA00022538"/>
    </source>
</evidence>
<dbReference type="Proteomes" id="UP000652761">
    <property type="component" value="Unassembled WGS sequence"/>
</dbReference>
<evidence type="ECO:0000256" key="1">
    <source>
        <dbReference type="ARBA" id="ARBA00003198"/>
    </source>
</evidence>
<dbReference type="EMBL" id="NMUH01005866">
    <property type="protein sequence ID" value="MQM13881.1"/>
    <property type="molecule type" value="Genomic_DNA"/>
</dbReference>
<comment type="similarity">
    <text evidence="11">Belongs to the monovalent cation:proton antiporter 2 (CPA2) transporter (TC 2.A.37) family. CHX (TC 2.A.37.4) subfamily.</text>
</comment>
<comment type="caution">
    <text evidence="16">The sequence shown here is derived from an EMBL/GenBank/DDBJ whole genome shotgun (WGS) entry which is preliminary data.</text>
</comment>
<feature type="domain" description="Cation/H(+) antiporter C-terminal" evidence="15">
    <location>
        <begin position="634"/>
        <end position="778"/>
    </location>
</feature>
<sequence>MDALAGSFGKASCFAKRPTTSSGLWFGDNPLRASLPLLLFQMSLVVACFRGVHLFLRHVGQSETFSQILAGLLLGPYGAGSLRAFQEVVFPLQGREQLNTVAFVGYNLFMFTVGVKTDLGVLRRPGRKVIAVGLVSSAASVALVLLADRGFRHMAGDAYSRDYVYRIASSWCVTSFPVLSLTLAEMNLLNSKLGHLVLSTTLMSDMVLLPVGAIVRSARVSSEMKDPLRGMAMFLSFVALVAFIWLVARPVTVWMIRKTPEGKPLGEGHFMAVLMLAFACAVFSEVMGHHAGAGMFMLGLALPSGPPLGSTLARRVDGLVGDLFIPVFMVMAAFRVDFTRLRDVAMSAHLQLFLLVSGVGKMVGVMAPCLWWRTPLRDSFCMALMMNIKGIYEINVLNSWHDRGVVDDQAYAVTLGYIFVSLGVITPLVKALYKPHRRYAAHKRRTMQQTQTGTELSVMVCVHGEEDVPPAATFLLAFSSLGHNPLAVYVLHLVQLVGRAAPLLRQHHVKQRCSASGELPSKAGGNTTTPTDRIANAFRQGRAPVQTFVSVAPYASMHDDICALAFDKRASLLVLPFHRKMGIDGRMAVANSAFQGINNAVLDYAPCSVGILVDKRLPGSASVYAAASGNALRSVAMCFLGGPDDREALACVARMAGNPDVAVAVVQFQPRPEWKEEGRETRLDKEAVTQFRSNCVEEPRVVYREEVVHDAEGMVGVIREMSSEFDLFVVGRRHGADQSPVTAGLAMWSEYPELGIVGDMLASTDFPANISTLLVVQQQRVDRAKGR</sequence>
<dbReference type="GO" id="GO:1902600">
    <property type="term" value="P:proton transmembrane transport"/>
    <property type="evidence" value="ECO:0007669"/>
    <property type="project" value="InterPro"/>
</dbReference>
<comment type="subcellular location">
    <subcellularLocation>
        <location evidence="3">Membrane</location>
        <topology evidence="3">Multi-pass membrane protein</topology>
    </subcellularLocation>
    <subcellularLocation>
        <location evidence="2">Plastid</location>
        <location evidence="2">Chloroplast envelope</location>
    </subcellularLocation>
</comment>
<feature type="transmembrane region" description="Helical" evidence="12">
    <location>
        <begin position="227"/>
        <end position="248"/>
    </location>
</feature>
<feature type="domain" description="Cation/H+ exchanger transmembrane" evidence="13">
    <location>
        <begin position="47"/>
        <end position="430"/>
    </location>
</feature>
<feature type="transmembrane region" description="Helical" evidence="12">
    <location>
        <begin position="163"/>
        <end position="184"/>
    </location>
</feature>
<feature type="transmembrane region" description="Helical" evidence="12">
    <location>
        <begin position="68"/>
        <end position="86"/>
    </location>
</feature>
<dbReference type="GO" id="GO:0006813">
    <property type="term" value="P:potassium ion transport"/>
    <property type="evidence" value="ECO:0007669"/>
    <property type="project" value="UniProtKB-KW"/>
</dbReference>
<dbReference type="SMR" id="A0A843X4L9"/>
<keyword evidence="6 12" id="KW-0812">Transmembrane</keyword>
<dbReference type="PANTHER" id="PTHR32468:SF102">
    <property type="entry name" value="OS08G0117800 PROTEIN"/>
    <property type="match status" value="1"/>
</dbReference>
<dbReference type="PANTHER" id="PTHR32468">
    <property type="entry name" value="CATION/H + ANTIPORTER"/>
    <property type="match status" value="1"/>
</dbReference>
<evidence type="ECO:0000256" key="6">
    <source>
        <dbReference type="ARBA" id="ARBA00022692"/>
    </source>
</evidence>
<evidence type="ECO:0000313" key="17">
    <source>
        <dbReference type="Proteomes" id="UP000652761"/>
    </source>
</evidence>